<dbReference type="PANTHER" id="PTHR35205">
    <property type="entry name" value="NB-ARC AND TPR DOMAIN PROTEIN"/>
    <property type="match status" value="1"/>
</dbReference>
<evidence type="ECO:0000259" key="1">
    <source>
        <dbReference type="Pfam" id="PF13191"/>
    </source>
</evidence>
<protein>
    <recommendedName>
        <fullName evidence="1">Orc1-like AAA ATPase domain-containing protein</fullName>
    </recommendedName>
</protein>
<dbReference type="Gene3D" id="3.40.50.300">
    <property type="entry name" value="P-loop containing nucleotide triphosphate hydrolases"/>
    <property type="match status" value="1"/>
</dbReference>
<dbReference type="SUPFAM" id="SSF52540">
    <property type="entry name" value="P-loop containing nucleoside triphosphate hydrolases"/>
    <property type="match status" value="1"/>
</dbReference>
<feature type="domain" description="Orc1-like AAA ATPase" evidence="1">
    <location>
        <begin position="62"/>
        <end position="194"/>
    </location>
</feature>
<evidence type="ECO:0000313" key="2">
    <source>
        <dbReference type="EMBL" id="RDW91010.1"/>
    </source>
</evidence>
<dbReference type="OrthoDB" id="674604at2759"/>
<gene>
    <name evidence="2" type="ORF">BP5796_02175</name>
</gene>
<sequence length="906" mass="101629">MADSSKPGADKAPPGHSFKDIRISHVQNSQINLGDVYNYNQSDVPIKHSYCFRLPAVSSQVFTGRQDELREMRKYLTTDTPGLLRRVVLWGIGGAGKTRLALRYAYKYQDEFSAAFLVHAENTATLRRDFRSIARSLNLIDAHASSTAEDSDLLPQDPSITPAMDEAVEAVKDWLVKHKGDWLLIIDNADALDKVNINDYIPGTTKGHIIITSQDRGSVGFAGNQNIELKSLDEQDAVDLFVQRSQLKDPSPQQLATCMIITNKVGRLALAVEHVAAYMQGAGATPETTLEELEQNMNSVIDSKPSVTDHRLSIYATYRLAYTAAKARCVAAAYLIMFLGSLDGISIPEKFLRAPMVVSTLKNMQVNYAEDYIEARKVLLSFSLIYVDNSNDEGPTVSMHPMAHKCTHISLTRYHQWRWSQRTSYCLYQLSEVSMSTFQFIQVRHNTKAIVARLQEPDNDPQVVIHQWWILVPLLQKYALFWQNYGIMRELYEVSLLALEALENDDSENSRLMLIFTTLMHASIISFYNTDQTHETALKDFVLKEMHPHVAKIMKGAHSTVDNKDILSTFNPTCLAEVFKHAGSSLWERSMGEILRQVAHIFFAYNNVELGSLYYRISLLPSTTTWTSRIKSFLPSLPKAFGGAAATEAAADLIPYHITAARDRSSGKMASTLEVLQKMLEKQAPFDGKYERLAYDSIHLLCKLDRHAEAAERSQTLFTYANAHDSEFDLAGRYNDTYIWARKARFLALPEHADHVEALALLHLTNTTCLQRFGSATLGAAHTALLLHKFYARPCCLDAALAASWHQEFRDIFGKLYGGTEKLVAGEGLGMAKVLYAQGALLEAGHCFHEVRELAERELGEDVGWVAKEAGRWEVATAATMKRWETEAGLGLSYRSVTFTRAELDL</sequence>
<evidence type="ECO:0000313" key="3">
    <source>
        <dbReference type="Proteomes" id="UP000256328"/>
    </source>
</evidence>
<organism evidence="2 3">
    <name type="scientific">Coleophoma crateriformis</name>
    <dbReference type="NCBI Taxonomy" id="565419"/>
    <lineage>
        <taxon>Eukaryota</taxon>
        <taxon>Fungi</taxon>
        <taxon>Dikarya</taxon>
        <taxon>Ascomycota</taxon>
        <taxon>Pezizomycotina</taxon>
        <taxon>Leotiomycetes</taxon>
        <taxon>Helotiales</taxon>
        <taxon>Dermateaceae</taxon>
        <taxon>Coleophoma</taxon>
    </lineage>
</organism>
<keyword evidence="3" id="KW-1185">Reference proteome</keyword>
<dbReference type="InterPro" id="IPR041664">
    <property type="entry name" value="AAA_16"/>
</dbReference>
<proteinExistence type="predicted"/>
<dbReference type="AlphaFoldDB" id="A0A3D8SXL6"/>
<name>A0A3D8SXL6_9HELO</name>
<reference evidence="2 3" key="1">
    <citation type="journal article" date="2018" name="IMA Fungus">
        <title>IMA Genome-F 9: Draft genome sequence of Annulohypoxylon stygium, Aspergillus mulundensis, Berkeleyomyces basicola (syn. Thielaviopsis basicola), Ceratocystis smalleyi, two Cercospora beticola strains, Coleophoma cylindrospora, Fusarium fracticaudum, Phialophora cf. hyalina, and Morchella septimelata.</title>
        <authorList>
            <person name="Wingfield B.D."/>
            <person name="Bills G.F."/>
            <person name="Dong Y."/>
            <person name="Huang W."/>
            <person name="Nel W.J."/>
            <person name="Swalarsk-Parry B.S."/>
            <person name="Vaghefi N."/>
            <person name="Wilken P.M."/>
            <person name="An Z."/>
            <person name="de Beer Z.W."/>
            <person name="De Vos L."/>
            <person name="Chen L."/>
            <person name="Duong T.A."/>
            <person name="Gao Y."/>
            <person name="Hammerbacher A."/>
            <person name="Kikkert J.R."/>
            <person name="Li Y."/>
            <person name="Li H."/>
            <person name="Li K."/>
            <person name="Li Q."/>
            <person name="Liu X."/>
            <person name="Ma X."/>
            <person name="Naidoo K."/>
            <person name="Pethybridge S.J."/>
            <person name="Sun J."/>
            <person name="Steenkamp E.T."/>
            <person name="van der Nest M.A."/>
            <person name="van Wyk S."/>
            <person name="Wingfield M.J."/>
            <person name="Xiong C."/>
            <person name="Yue Q."/>
            <person name="Zhang X."/>
        </authorList>
    </citation>
    <scope>NUCLEOTIDE SEQUENCE [LARGE SCALE GENOMIC DNA]</scope>
    <source>
        <strain evidence="2 3">BP5796</strain>
    </source>
</reference>
<comment type="caution">
    <text evidence="2">The sequence shown here is derived from an EMBL/GenBank/DDBJ whole genome shotgun (WGS) entry which is preliminary data.</text>
</comment>
<accession>A0A3D8SXL6</accession>
<dbReference type="EMBL" id="PDLN01000003">
    <property type="protein sequence ID" value="RDW91010.1"/>
    <property type="molecule type" value="Genomic_DNA"/>
</dbReference>
<dbReference type="PANTHER" id="PTHR35205:SF1">
    <property type="entry name" value="ZU5 DOMAIN-CONTAINING PROTEIN"/>
    <property type="match status" value="1"/>
</dbReference>
<dbReference type="Pfam" id="PF13191">
    <property type="entry name" value="AAA_16"/>
    <property type="match status" value="1"/>
</dbReference>
<dbReference type="InterPro" id="IPR027417">
    <property type="entry name" value="P-loop_NTPase"/>
</dbReference>
<dbReference type="Proteomes" id="UP000256328">
    <property type="component" value="Unassembled WGS sequence"/>
</dbReference>